<feature type="transmembrane region" description="Helical" evidence="1">
    <location>
        <begin position="116"/>
        <end position="133"/>
    </location>
</feature>
<keyword evidence="1" id="KW-0812">Transmembrane</keyword>
<dbReference type="PANTHER" id="PTHR31424:SF5">
    <property type="entry name" value="APPLE DOMAIN-CONTAINING PROTEIN"/>
    <property type="match status" value="1"/>
</dbReference>
<proteinExistence type="predicted"/>
<dbReference type="Proteomes" id="UP000266673">
    <property type="component" value="Unassembled WGS sequence"/>
</dbReference>
<evidence type="ECO:0000313" key="3">
    <source>
        <dbReference type="Proteomes" id="UP000266673"/>
    </source>
</evidence>
<name>A0A397W5Y7_9GLOM</name>
<dbReference type="STRING" id="44941.A0A397W5Y7"/>
<reference evidence="2 3" key="1">
    <citation type="submission" date="2018-06" db="EMBL/GenBank/DDBJ databases">
        <title>Comparative genomics reveals the genomic features of Rhizophagus irregularis, R. cerebriforme, R. diaphanum and Gigaspora rosea, and their symbiotic lifestyle signature.</title>
        <authorList>
            <person name="Morin E."/>
            <person name="San Clemente H."/>
            <person name="Chen E.C.H."/>
            <person name="De La Providencia I."/>
            <person name="Hainaut M."/>
            <person name="Kuo A."/>
            <person name="Kohler A."/>
            <person name="Murat C."/>
            <person name="Tang N."/>
            <person name="Roy S."/>
            <person name="Loubradou J."/>
            <person name="Henrissat B."/>
            <person name="Grigoriev I.V."/>
            <person name="Corradi N."/>
            <person name="Roux C."/>
            <person name="Martin F.M."/>
        </authorList>
    </citation>
    <scope>NUCLEOTIDE SEQUENCE [LARGE SCALE GENOMIC DNA]</scope>
    <source>
        <strain evidence="2 3">DAOM 194757</strain>
    </source>
</reference>
<comment type="caution">
    <text evidence="2">The sequence shown here is derived from an EMBL/GenBank/DDBJ whole genome shotgun (WGS) entry which is preliminary data.</text>
</comment>
<protein>
    <submittedName>
        <fullName evidence="2">Uncharacterized protein</fullName>
    </submittedName>
</protein>
<dbReference type="PANTHER" id="PTHR31424">
    <property type="entry name" value="PROTEIN CBG23806"/>
    <property type="match status" value="1"/>
</dbReference>
<feature type="transmembrane region" description="Helical" evidence="1">
    <location>
        <begin position="36"/>
        <end position="58"/>
    </location>
</feature>
<dbReference type="AlphaFoldDB" id="A0A397W5Y7"/>
<sequence length="716" mass="83224">MRLEYLAFVKEQKEIIEDLKKTIKLINEQLKINSKALASAAIAYFTGGALAGAATSSLNLSFDTPQQVAGKTSFPEGVIIGYTFFGTTVFTPKLPDFQGLRRLHFMRKDKWQAQRLQVIYMISYLHFFHLTIIDSTTKLSKLLPDHEKYHHNPIIHKTKSYTFWYSIQNKSVFPKSGLKYTRAPKNYTIPDNFSIITIWGKSPNLNTIKGHIKYIDNRPVYYVNYGPNFELEIISNHSSSDAATKTQRVSPLLFGLHLKQIQKNRPQSNYIRPLKQFNELSISTKKARARTVAKKIKKDFNQIAKENYHPNNQVTLKELSYTVANTPFYVEFGSQNIIEKNKYESAIVQIIDKYQISRDGYCALSSIQPNLPRDYAVSDQQFQLVKKVARQSIKNILLYLHSYLVANKIFHSSKPVINLRISGDGHNVGKKINHVIITLAILDQKKELYLPDNHHTIVIYSDIEKYELLKSATHPLVDELNELQQSGFVDKNGINWSINLYFSSNWKKTDLGNLKKQSWTIEKDMNIIASNYLAYPGHIRAPLFPMIPLNHWVPDELHIMLRITDRLWSLIISELEQNGEYDNDMRETICNEMKKLKKIRLLWNKFDQLYCAIKNPDIDFTQFALDAKEWEAFFLQPDITNPNNQDIVEEGLYQLSDIILYIHVLVYLVPEFILKDGGNPNQNTYAIKEIMNYENRRLHYIYDDYSFNKPIKIRIV</sequence>
<keyword evidence="3" id="KW-1185">Reference proteome</keyword>
<dbReference type="EMBL" id="QKWP01000057">
    <property type="protein sequence ID" value="RIB28739.1"/>
    <property type="molecule type" value="Genomic_DNA"/>
</dbReference>
<keyword evidence="1" id="KW-0472">Membrane</keyword>
<evidence type="ECO:0000313" key="2">
    <source>
        <dbReference type="EMBL" id="RIB28739.1"/>
    </source>
</evidence>
<gene>
    <name evidence="2" type="ORF">C2G38_2157231</name>
</gene>
<feature type="transmembrane region" description="Helical" evidence="1">
    <location>
        <begin position="78"/>
        <end position="95"/>
    </location>
</feature>
<organism evidence="2 3">
    <name type="scientific">Gigaspora rosea</name>
    <dbReference type="NCBI Taxonomy" id="44941"/>
    <lineage>
        <taxon>Eukaryota</taxon>
        <taxon>Fungi</taxon>
        <taxon>Fungi incertae sedis</taxon>
        <taxon>Mucoromycota</taxon>
        <taxon>Glomeromycotina</taxon>
        <taxon>Glomeromycetes</taxon>
        <taxon>Diversisporales</taxon>
        <taxon>Gigasporaceae</taxon>
        <taxon>Gigaspora</taxon>
    </lineage>
</organism>
<dbReference type="OrthoDB" id="2425795at2759"/>
<evidence type="ECO:0000256" key="1">
    <source>
        <dbReference type="SAM" id="Phobius"/>
    </source>
</evidence>
<keyword evidence="1" id="KW-1133">Transmembrane helix</keyword>
<accession>A0A397W5Y7</accession>